<keyword evidence="1 4" id="KW-0812">Transmembrane</keyword>
<dbReference type="CDD" id="cd17477">
    <property type="entry name" value="MFS_YcaD_like"/>
    <property type="match status" value="1"/>
</dbReference>
<dbReference type="InterPro" id="IPR020846">
    <property type="entry name" value="MFS_dom"/>
</dbReference>
<feature type="transmembrane region" description="Helical" evidence="4">
    <location>
        <begin position="12"/>
        <end position="32"/>
    </location>
</feature>
<feature type="transmembrane region" description="Helical" evidence="4">
    <location>
        <begin position="294"/>
        <end position="313"/>
    </location>
</feature>
<dbReference type="PANTHER" id="PTHR23521">
    <property type="entry name" value="TRANSPORTER MFS SUPERFAMILY"/>
    <property type="match status" value="1"/>
</dbReference>
<dbReference type="Gene3D" id="1.20.1250.20">
    <property type="entry name" value="MFS general substrate transporter like domains"/>
    <property type="match status" value="2"/>
</dbReference>
<dbReference type="PROSITE" id="PS50850">
    <property type="entry name" value="MFS"/>
    <property type="match status" value="1"/>
</dbReference>
<name>A0ABY4DZ64_9NEIS</name>
<protein>
    <submittedName>
        <fullName evidence="6">MFS transporter</fullName>
    </submittedName>
</protein>
<feature type="domain" description="Major facilitator superfamily (MFS) profile" evidence="5">
    <location>
        <begin position="9"/>
        <end position="381"/>
    </location>
</feature>
<feature type="transmembrane region" description="Helical" evidence="4">
    <location>
        <begin position="272"/>
        <end position="288"/>
    </location>
</feature>
<dbReference type="SUPFAM" id="SSF103473">
    <property type="entry name" value="MFS general substrate transporter"/>
    <property type="match status" value="1"/>
</dbReference>
<evidence type="ECO:0000256" key="1">
    <source>
        <dbReference type="ARBA" id="ARBA00022692"/>
    </source>
</evidence>
<reference evidence="6 7" key="1">
    <citation type="journal article" date="2022" name="Res Sq">
        <title>Evolution of multicellular longitudinally dividing oral cavity symbionts (Neisseriaceae).</title>
        <authorList>
            <person name="Nyongesa S."/>
            <person name="Weber P."/>
            <person name="Bernet E."/>
            <person name="Pullido F."/>
            <person name="Nieckarz M."/>
            <person name="Delaby M."/>
            <person name="Nieves C."/>
            <person name="Viehboeck T."/>
            <person name="Krause N."/>
            <person name="Rivera-Millot A."/>
            <person name="Nakamura A."/>
            <person name="Vischer N."/>
            <person name="VanNieuwenhze M."/>
            <person name="Brun Y."/>
            <person name="Cava F."/>
            <person name="Bulgheresi S."/>
            <person name="Veyrier F."/>
        </authorList>
    </citation>
    <scope>NUCLEOTIDE SEQUENCE [LARGE SCALE GENOMIC DNA]</scope>
    <source>
        <strain evidence="6 7">SN4</strain>
    </source>
</reference>
<feature type="transmembrane region" description="Helical" evidence="4">
    <location>
        <begin position="237"/>
        <end position="260"/>
    </location>
</feature>
<feature type="transmembrane region" description="Helical" evidence="4">
    <location>
        <begin position="74"/>
        <end position="93"/>
    </location>
</feature>
<keyword evidence="7" id="KW-1185">Reference proteome</keyword>
<dbReference type="InterPro" id="IPR011701">
    <property type="entry name" value="MFS"/>
</dbReference>
<dbReference type="EMBL" id="CP091511">
    <property type="protein sequence ID" value="UOO88823.1"/>
    <property type="molecule type" value="Genomic_DNA"/>
</dbReference>
<gene>
    <name evidence="6" type="ORF">LVJ82_15395</name>
</gene>
<feature type="transmembrane region" description="Helical" evidence="4">
    <location>
        <begin position="199"/>
        <end position="217"/>
    </location>
</feature>
<dbReference type="PANTHER" id="PTHR23521:SF3">
    <property type="entry name" value="MFS TRANSPORTER"/>
    <property type="match status" value="1"/>
</dbReference>
<dbReference type="Proteomes" id="UP000832011">
    <property type="component" value="Chromosome"/>
</dbReference>
<evidence type="ECO:0000259" key="5">
    <source>
        <dbReference type="PROSITE" id="PS50850"/>
    </source>
</evidence>
<evidence type="ECO:0000256" key="2">
    <source>
        <dbReference type="ARBA" id="ARBA00022989"/>
    </source>
</evidence>
<feature type="transmembrane region" description="Helical" evidence="4">
    <location>
        <begin position="44"/>
        <end position="62"/>
    </location>
</feature>
<evidence type="ECO:0000313" key="6">
    <source>
        <dbReference type="EMBL" id="UOO88823.1"/>
    </source>
</evidence>
<dbReference type="InterPro" id="IPR047200">
    <property type="entry name" value="MFS_YcaD-like"/>
</dbReference>
<feature type="transmembrane region" description="Helical" evidence="4">
    <location>
        <begin position="99"/>
        <end position="121"/>
    </location>
</feature>
<dbReference type="Pfam" id="PF07690">
    <property type="entry name" value="MFS_1"/>
    <property type="match status" value="1"/>
</dbReference>
<dbReference type="RefSeq" id="WP_147645453.1">
    <property type="nucleotide sequence ID" value="NZ_CABKVG010000010.1"/>
</dbReference>
<feature type="transmembrane region" description="Helical" evidence="4">
    <location>
        <begin position="357"/>
        <end position="376"/>
    </location>
</feature>
<dbReference type="InterPro" id="IPR036259">
    <property type="entry name" value="MFS_trans_sf"/>
</dbReference>
<keyword evidence="3 4" id="KW-0472">Membrane</keyword>
<feature type="transmembrane region" description="Helical" evidence="4">
    <location>
        <begin position="161"/>
        <end position="178"/>
    </location>
</feature>
<proteinExistence type="predicted"/>
<evidence type="ECO:0000256" key="4">
    <source>
        <dbReference type="SAM" id="Phobius"/>
    </source>
</evidence>
<evidence type="ECO:0000313" key="7">
    <source>
        <dbReference type="Proteomes" id="UP000832011"/>
    </source>
</evidence>
<keyword evidence="2 4" id="KW-1133">Transmembrane helix</keyword>
<feature type="transmembrane region" description="Helical" evidence="4">
    <location>
        <begin position="325"/>
        <end position="345"/>
    </location>
</feature>
<evidence type="ECO:0000256" key="3">
    <source>
        <dbReference type="ARBA" id="ARBA00023136"/>
    </source>
</evidence>
<feature type="transmembrane region" description="Helical" evidence="4">
    <location>
        <begin position="133"/>
        <end position="155"/>
    </location>
</feature>
<sequence>MKKSWLSLDMVALFASVSIVGLSTGLTIPLVSLLLSQRGVASDWLGIAAAMPAIGMLLASVCAHRLSKRIANKWLLLFASGLSALSILAIAFTDDLLWLMAWRFMMGVGCGLLVVLGETWVNVISAPRWRGRCVAAYATMYTICQVAGPSILAWFGSNAVWPLWIAFACNVLGFALLLPSKCEMALGEDNTQHSMTPLAVIRFAPAVILAIFTFAFFDTAMLALLPLYGLQYGLSEQAAVLAVSVLFIGDALFQMPLGWLADRFGAKRVHSYCARFFIVFLLLLPWVMGGMLLWPLLLLLGASAGGLYTLGLIRVGGHFEGQDLVAANAAIGIVWGVGSLTGPLISNGLMHALGSNGLLYGLVGLSVAFLLCTRWQQAHQVVPTGRLG</sequence>
<accession>A0ABY4DZ64</accession>
<organism evidence="6 7">
    <name type="scientific">Vitreoscilla massiliensis</name>
    <dbReference type="NCBI Taxonomy" id="1689272"/>
    <lineage>
        <taxon>Bacteria</taxon>
        <taxon>Pseudomonadati</taxon>
        <taxon>Pseudomonadota</taxon>
        <taxon>Betaproteobacteria</taxon>
        <taxon>Neisseriales</taxon>
        <taxon>Neisseriaceae</taxon>
        <taxon>Vitreoscilla</taxon>
    </lineage>
</organism>